<dbReference type="EMBL" id="JACXAI010000045">
    <property type="protein sequence ID" value="MBD1383145.1"/>
    <property type="molecule type" value="Genomic_DNA"/>
</dbReference>
<dbReference type="RefSeq" id="WP_191162023.1">
    <property type="nucleotide sequence ID" value="NZ_JACXAI010000045.1"/>
</dbReference>
<evidence type="ECO:0000259" key="1">
    <source>
        <dbReference type="Pfam" id="PF03435"/>
    </source>
</evidence>
<accession>A0A926NLY7</accession>
<evidence type="ECO:0000313" key="3">
    <source>
        <dbReference type="Proteomes" id="UP000626844"/>
    </source>
</evidence>
<proteinExistence type="predicted"/>
<dbReference type="SUPFAM" id="SSF51735">
    <property type="entry name" value="NAD(P)-binding Rossmann-fold domains"/>
    <property type="match status" value="1"/>
</dbReference>
<gene>
    <name evidence="2" type="ORF">IC621_23395</name>
</gene>
<sequence length="374" mass="41728">MSKVLLFGSGEVGSHILEFLVRDPKCPELVVCDIKAEVGQKRVHNALSGASILRLYPKVSFKKVDLLDVEATARVIEDENPEVIINCAVLQTWHTIRKLPKEVYERLSAASLGAWLPCQLALAYHLMLAVKKSGLNPHVINTALSDLVNPVLAKVGLAPTIGIGNVELIEPAVKVFVSNHLQVPTDLVRIYLVAHHQWWVYPREAEYKKSPYFIKVMVNDRDVTNQFDTDQLLWDAIKLYPPGTEFTTVSASSTIKNMYALMNPSGIFTHSPSPKGLPGGYPIILSNKGAELALPEEISLEEAIKINEESAKKDGIDHVKDDGTVVYSDYTYRILKEMLGFDHASFKPEESFELAKELMSKYKEFASKHETIES</sequence>
<dbReference type="InterPro" id="IPR005097">
    <property type="entry name" value="Sacchrp_dh_NADP-bd"/>
</dbReference>
<feature type="domain" description="Saccharopine dehydrogenase NADP binding" evidence="1">
    <location>
        <begin position="4"/>
        <end position="89"/>
    </location>
</feature>
<name>A0A926NLY7_9BACI</name>
<dbReference type="Gene3D" id="3.40.50.720">
    <property type="entry name" value="NAD(P)-binding Rossmann-like Domain"/>
    <property type="match status" value="1"/>
</dbReference>
<dbReference type="InterPro" id="IPR036291">
    <property type="entry name" value="NAD(P)-bd_dom_sf"/>
</dbReference>
<comment type="caution">
    <text evidence="2">The sequence shown here is derived from an EMBL/GenBank/DDBJ whole genome shotgun (WGS) entry which is preliminary data.</text>
</comment>
<protein>
    <submittedName>
        <fullName evidence="2">Saccharopine dehydrogenase NADP-binding domain-containing protein</fullName>
    </submittedName>
</protein>
<organism evidence="2 3">
    <name type="scientific">Metabacillus arenae</name>
    <dbReference type="NCBI Taxonomy" id="2771434"/>
    <lineage>
        <taxon>Bacteria</taxon>
        <taxon>Bacillati</taxon>
        <taxon>Bacillota</taxon>
        <taxon>Bacilli</taxon>
        <taxon>Bacillales</taxon>
        <taxon>Bacillaceae</taxon>
        <taxon>Metabacillus</taxon>
    </lineage>
</organism>
<dbReference type="Proteomes" id="UP000626844">
    <property type="component" value="Unassembled WGS sequence"/>
</dbReference>
<evidence type="ECO:0000313" key="2">
    <source>
        <dbReference type="EMBL" id="MBD1383145.1"/>
    </source>
</evidence>
<dbReference type="Pfam" id="PF03435">
    <property type="entry name" value="Sacchrp_dh_NADP"/>
    <property type="match status" value="1"/>
</dbReference>
<reference evidence="2" key="1">
    <citation type="submission" date="2020-09" db="EMBL/GenBank/DDBJ databases">
        <title>A novel bacterium of genus Bacillus, isolated from South China Sea.</title>
        <authorList>
            <person name="Huang H."/>
            <person name="Mo K."/>
            <person name="Hu Y."/>
        </authorList>
    </citation>
    <scope>NUCLEOTIDE SEQUENCE</scope>
    <source>
        <strain evidence="2">IB182487</strain>
    </source>
</reference>
<dbReference type="AlphaFoldDB" id="A0A926NLY7"/>
<keyword evidence="3" id="KW-1185">Reference proteome</keyword>